<dbReference type="PANTHER" id="PTHR33164:SF57">
    <property type="entry name" value="MARR-FAMILY TRANSCRIPTIONAL REGULATOR"/>
    <property type="match status" value="1"/>
</dbReference>
<dbReference type="PROSITE" id="PS01117">
    <property type="entry name" value="HTH_MARR_1"/>
    <property type="match status" value="1"/>
</dbReference>
<dbReference type="SUPFAM" id="SSF46785">
    <property type="entry name" value="Winged helix' DNA-binding domain"/>
    <property type="match status" value="1"/>
</dbReference>
<evidence type="ECO:0000256" key="1">
    <source>
        <dbReference type="ARBA" id="ARBA00023015"/>
    </source>
</evidence>
<keyword evidence="1" id="KW-0805">Transcription regulation</keyword>
<feature type="domain" description="HTH marR-type" evidence="4">
    <location>
        <begin position="26"/>
        <end position="160"/>
    </location>
</feature>
<evidence type="ECO:0000259" key="4">
    <source>
        <dbReference type="PROSITE" id="PS50995"/>
    </source>
</evidence>
<evidence type="ECO:0000313" key="6">
    <source>
        <dbReference type="Proteomes" id="UP000469011"/>
    </source>
</evidence>
<dbReference type="InterPro" id="IPR039422">
    <property type="entry name" value="MarR/SlyA-like"/>
</dbReference>
<name>A0A6N9SYY3_9HYPH</name>
<organism evidence="5 6">
    <name type="scientific">Jiella pacifica</name>
    <dbReference type="NCBI Taxonomy" id="2696469"/>
    <lineage>
        <taxon>Bacteria</taxon>
        <taxon>Pseudomonadati</taxon>
        <taxon>Pseudomonadota</taxon>
        <taxon>Alphaproteobacteria</taxon>
        <taxon>Hyphomicrobiales</taxon>
        <taxon>Aurantimonadaceae</taxon>
        <taxon>Jiella</taxon>
    </lineage>
</organism>
<proteinExistence type="predicted"/>
<dbReference type="InterPro" id="IPR036388">
    <property type="entry name" value="WH-like_DNA-bd_sf"/>
</dbReference>
<evidence type="ECO:0000256" key="2">
    <source>
        <dbReference type="ARBA" id="ARBA00023125"/>
    </source>
</evidence>
<dbReference type="InterPro" id="IPR000835">
    <property type="entry name" value="HTH_MarR-typ"/>
</dbReference>
<protein>
    <submittedName>
        <fullName evidence="5">MarR family transcriptional regulator</fullName>
    </submittedName>
</protein>
<comment type="caution">
    <text evidence="5">The sequence shown here is derived from an EMBL/GenBank/DDBJ whole genome shotgun (WGS) entry which is preliminary data.</text>
</comment>
<dbReference type="PROSITE" id="PS50995">
    <property type="entry name" value="HTH_MARR_2"/>
    <property type="match status" value="1"/>
</dbReference>
<evidence type="ECO:0000313" key="5">
    <source>
        <dbReference type="EMBL" id="NDW04303.1"/>
    </source>
</evidence>
<gene>
    <name evidence="5" type="ORF">GTK09_07660</name>
</gene>
<dbReference type="Gene3D" id="1.10.10.10">
    <property type="entry name" value="Winged helix-like DNA-binding domain superfamily/Winged helix DNA-binding domain"/>
    <property type="match status" value="1"/>
</dbReference>
<keyword evidence="3" id="KW-0804">Transcription</keyword>
<dbReference type="Pfam" id="PF12802">
    <property type="entry name" value="MarR_2"/>
    <property type="match status" value="1"/>
</dbReference>
<dbReference type="GO" id="GO:0003700">
    <property type="term" value="F:DNA-binding transcription factor activity"/>
    <property type="evidence" value="ECO:0007669"/>
    <property type="project" value="InterPro"/>
</dbReference>
<keyword evidence="2" id="KW-0238">DNA-binding</keyword>
<accession>A0A6N9SYY3</accession>
<dbReference type="SMART" id="SM00347">
    <property type="entry name" value="HTH_MARR"/>
    <property type="match status" value="1"/>
</dbReference>
<dbReference type="InterPro" id="IPR023187">
    <property type="entry name" value="Tscrpt_reg_MarR-type_CS"/>
</dbReference>
<dbReference type="PANTHER" id="PTHR33164">
    <property type="entry name" value="TRANSCRIPTIONAL REGULATOR, MARR FAMILY"/>
    <property type="match status" value="1"/>
</dbReference>
<dbReference type="GO" id="GO:0003677">
    <property type="term" value="F:DNA binding"/>
    <property type="evidence" value="ECO:0007669"/>
    <property type="project" value="UniProtKB-KW"/>
</dbReference>
<dbReference type="AlphaFoldDB" id="A0A6N9SYY3"/>
<keyword evidence="6" id="KW-1185">Reference proteome</keyword>
<reference evidence="5 6" key="1">
    <citation type="submission" date="2020-01" db="EMBL/GenBank/DDBJ databases">
        <title>Jiella pacifica sp. nov.</title>
        <authorList>
            <person name="Xue Z."/>
            <person name="Zhu S."/>
            <person name="Chen J."/>
            <person name="Yang J."/>
        </authorList>
    </citation>
    <scope>NUCLEOTIDE SEQUENCE [LARGE SCALE GENOMIC DNA]</scope>
    <source>
        <strain evidence="5 6">40Bstr34</strain>
    </source>
</reference>
<dbReference type="EMBL" id="JAAAMG010000005">
    <property type="protein sequence ID" value="NDW04303.1"/>
    <property type="molecule type" value="Genomic_DNA"/>
</dbReference>
<evidence type="ECO:0000256" key="3">
    <source>
        <dbReference type="ARBA" id="ARBA00023163"/>
    </source>
</evidence>
<dbReference type="RefSeq" id="WP_163462461.1">
    <property type="nucleotide sequence ID" value="NZ_JAAAMG010000005.1"/>
</dbReference>
<dbReference type="FunFam" id="1.10.10.10:FF:000590">
    <property type="entry name" value="Transcriptional regulator, MarR family"/>
    <property type="match status" value="1"/>
</dbReference>
<sequence length="182" mass="20613">MSSTRLREHVDAESKLDEDTVNHRVELRLWLRLLTCANLIEAEIRKRLRENFDTTLPRFDLMAQLERAPDGILLGELSRRMMVSNGNVTGLVERLVQEGLIERQVSERDRRAALVRLTERGAAVFAKMARAHSDWVAELLAGLSAQDQKALWSRLGDLKLSVRVATEGDGDAMAQPDPEEDR</sequence>
<dbReference type="GO" id="GO:0006950">
    <property type="term" value="P:response to stress"/>
    <property type="evidence" value="ECO:0007669"/>
    <property type="project" value="TreeGrafter"/>
</dbReference>
<dbReference type="PRINTS" id="PR00598">
    <property type="entry name" value="HTHMARR"/>
</dbReference>
<dbReference type="Proteomes" id="UP000469011">
    <property type="component" value="Unassembled WGS sequence"/>
</dbReference>
<dbReference type="InterPro" id="IPR036390">
    <property type="entry name" value="WH_DNA-bd_sf"/>
</dbReference>